<keyword evidence="1" id="KW-0812">Transmembrane</keyword>
<dbReference type="InterPro" id="IPR011989">
    <property type="entry name" value="ARM-like"/>
</dbReference>
<reference evidence="3" key="2">
    <citation type="journal article" date="2017" name="J. Anim. Genet.">
        <title>Multiple reference genome sequences of hot pepper reveal the massive evolution of plant disease resistance genes by retroduplication.</title>
        <authorList>
            <person name="Kim S."/>
            <person name="Park J."/>
            <person name="Yeom S.-I."/>
            <person name="Kim Y.-M."/>
            <person name="Seo E."/>
            <person name="Kim K.-T."/>
            <person name="Kim M.-S."/>
            <person name="Lee J.M."/>
            <person name="Cheong K."/>
            <person name="Shin H.-S."/>
            <person name="Kim S.-B."/>
            <person name="Han K."/>
            <person name="Lee J."/>
            <person name="Park M."/>
            <person name="Lee H.-A."/>
            <person name="Lee H.-Y."/>
            <person name="Lee Y."/>
            <person name="Oh S."/>
            <person name="Lee J.H."/>
            <person name="Choi E."/>
            <person name="Choi E."/>
            <person name="Lee S.E."/>
            <person name="Jeon J."/>
            <person name="Kim H."/>
            <person name="Choi G."/>
            <person name="Song H."/>
            <person name="Lee J."/>
            <person name="Lee S.-C."/>
            <person name="Kwon J.-K."/>
            <person name="Lee H.-Y."/>
            <person name="Koo N."/>
            <person name="Hong Y."/>
            <person name="Kim R.W."/>
            <person name="Kang W.-H."/>
            <person name="Huh J.H."/>
            <person name="Kang B.-C."/>
            <person name="Yang T.-J."/>
            <person name="Lee Y.-H."/>
            <person name="Bennetzen J.L."/>
            <person name="Choi D."/>
        </authorList>
    </citation>
    <scope>NUCLEOTIDE SEQUENCE [LARGE SCALE GENOMIC DNA]</scope>
    <source>
        <strain evidence="3">cv. PBC81</strain>
    </source>
</reference>
<feature type="transmembrane region" description="Helical" evidence="1">
    <location>
        <begin position="133"/>
        <end position="158"/>
    </location>
</feature>
<name>A0A2G2VNY6_CAPBA</name>
<organism evidence="2 3">
    <name type="scientific">Capsicum baccatum</name>
    <name type="common">Peruvian pepper</name>
    <dbReference type="NCBI Taxonomy" id="33114"/>
    <lineage>
        <taxon>Eukaryota</taxon>
        <taxon>Viridiplantae</taxon>
        <taxon>Streptophyta</taxon>
        <taxon>Embryophyta</taxon>
        <taxon>Tracheophyta</taxon>
        <taxon>Spermatophyta</taxon>
        <taxon>Magnoliopsida</taxon>
        <taxon>eudicotyledons</taxon>
        <taxon>Gunneridae</taxon>
        <taxon>Pentapetalae</taxon>
        <taxon>asterids</taxon>
        <taxon>lamiids</taxon>
        <taxon>Solanales</taxon>
        <taxon>Solanaceae</taxon>
        <taxon>Solanoideae</taxon>
        <taxon>Capsiceae</taxon>
        <taxon>Capsicum</taxon>
    </lineage>
</organism>
<proteinExistence type="predicted"/>
<gene>
    <name evidence="2" type="ORF">CQW23_26495</name>
</gene>
<sequence>MKATAVAGQESSLVTNYVLKLGELCEMISTGRVSVPVQEKSYYALAAFCENMGEEILPFLNPLMGKLLGALQSSPLAISVGRSRIEPILPPFIEAGISVRNFTSFSLACQEIICLIEILDYNYGLKILNLPQLICSISFLAILFLPLVMGIVLNYMMFLCTIVNSALTTTIVRVLKGVGSTTLGFVMLGGVEVHALNVTGLVINTTGDVCFCHNILLTVVVLFDGVCGVVGGVGIGGFGGDIDGLCVGIGGGGGGGIGGGISGLGGIGGGLGGPSIATGGTFFRRY</sequence>
<comment type="caution">
    <text evidence="2">The sequence shown here is derived from an EMBL/GenBank/DDBJ whole genome shotgun (WGS) entry which is preliminary data.</text>
</comment>
<dbReference type="STRING" id="33114.A0A2G2VNY6"/>
<dbReference type="Gene3D" id="1.25.10.10">
    <property type="entry name" value="Leucine-rich Repeat Variant"/>
    <property type="match status" value="1"/>
</dbReference>
<keyword evidence="1" id="KW-1133">Transmembrane helix</keyword>
<protein>
    <submittedName>
        <fullName evidence="2">Uncharacterized protein</fullName>
    </submittedName>
</protein>
<evidence type="ECO:0000313" key="2">
    <source>
        <dbReference type="EMBL" id="PHT34695.1"/>
    </source>
</evidence>
<reference evidence="2 3" key="1">
    <citation type="journal article" date="2017" name="Genome Biol.">
        <title>New reference genome sequences of hot pepper reveal the massive evolution of plant disease-resistance genes by retroduplication.</title>
        <authorList>
            <person name="Kim S."/>
            <person name="Park J."/>
            <person name="Yeom S.I."/>
            <person name="Kim Y.M."/>
            <person name="Seo E."/>
            <person name="Kim K.T."/>
            <person name="Kim M.S."/>
            <person name="Lee J.M."/>
            <person name="Cheong K."/>
            <person name="Shin H.S."/>
            <person name="Kim S.B."/>
            <person name="Han K."/>
            <person name="Lee J."/>
            <person name="Park M."/>
            <person name="Lee H.A."/>
            <person name="Lee H.Y."/>
            <person name="Lee Y."/>
            <person name="Oh S."/>
            <person name="Lee J.H."/>
            <person name="Choi E."/>
            <person name="Choi E."/>
            <person name="Lee S.E."/>
            <person name="Jeon J."/>
            <person name="Kim H."/>
            <person name="Choi G."/>
            <person name="Song H."/>
            <person name="Lee J."/>
            <person name="Lee S.C."/>
            <person name="Kwon J.K."/>
            <person name="Lee H.Y."/>
            <person name="Koo N."/>
            <person name="Hong Y."/>
            <person name="Kim R.W."/>
            <person name="Kang W.H."/>
            <person name="Huh J.H."/>
            <person name="Kang B.C."/>
            <person name="Yang T.J."/>
            <person name="Lee Y.H."/>
            <person name="Bennetzen J.L."/>
            <person name="Choi D."/>
        </authorList>
    </citation>
    <scope>NUCLEOTIDE SEQUENCE [LARGE SCALE GENOMIC DNA]</scope>
    <source>
        <strain evidence="3">cv. PBC81</strain>
    </source>
</reference>
<dbReference type="EMBL" id="MLFT02000011">
    <property type="protein sequence ID" value="PHT34695.1"/>
    <property type="molecule type" value="Genomic_DNA"/>
</dbReference>
<evidence type="ECO:0000313" key="3">
    <source>
        <dbReference type="Proteomes" id="UP000224567"/>
    </source>
</evidence>
<dbReference type="OrthoDB" id="417037at2759"/>
<dbReference type="Proteomes" id="UP000224567">
    <property type="component" value="Unassembled WGS sequence"/>
</dbReference>
<dbReference type="AlphaFoldDB" id="A0A2G2VNY6"/>
<accession>A0A2G2VNY6</accession>
<evidence type="ECO:0000256" key="1">
    <source>
        <dbReference type="SAM" id="Phobius"/>
    </source>
</evidence>
<dbReference type="InterPro" id="IPR016024">
    <property type="entry name" value="ARM-type_fold"/>
</dbReference>
<keyword evidence="1" id="KW-0472">Membrane</keyword>
<keyword evidence="3" id="KW-1185">Reference proteome</keyword>
<dbReference type="SUPFAM" id="SSF48371">
    <property type="entry name" value="ARM repeat"/>
    <property type="match status" value="1"/>
</dbReference>